<dbReference type="HOGENOM" id="CLU_073042_2_0_0"/>
<dbReference type="STRING" id="575540.Isop_1476"/>
<dbReference type="RefSeq" id="WP_013564349.1">
    <property type="nucleotide sequence ID" value="NC_014962.1"/>
</dbReference>
<feature type="domain" description="3-keto-alpha-glucoside-1,2-lyase/3-keto-2-hydroxy-glucal hydratase" evidence="1">
    <location>
        <begin position="44"/>
        <end position="215"/>
    </location>
</feature>
<reference evidence="2 3" key="2">
    <citation type="journal article" date="2011" name="Stand. Genomic Sci.">
        <title>Complete genome sequence of Isosphaera pallida type strain (IS1B).</title>
        <authorList>
            <consortium name="US DOE Joint Genome Institute (JGI-PGF)"/>
            <person name="Goker M."/>
            <person name="Cleland D."/>
            <person name="Saunders E."/>
            <person name="Lapidus A."/>
            <person name="Nolan M."/>
            <person name="Lucas S."/>
            <person name="Hammon N."/>
            <person name="Deshpande S."/>
            <person name="Cheng J.F."/>
            <person name="Tapia R."/>
            <person name="Han C."/>
            <person name="Goodwin L."/>
            <person name="Pitluck S."/>
            <person name="Liolios K."/>
            <person name="Pagani I."/>
            <person name="Ivanova N."/>
            <person name="Mavromatis K."/>
            <person name="Pati A."/>
            <person name="Chen A."/>
            <person name="Palaniappan K."/>
            <person name="Land M."/>
            <person name="Hauser L."/>
            <person name="Chang Y.J."/>
            <person name="Jeffries C.D."/>
            <person name="Detter J.C."/>
            <person name="Beck B."/>
            <person name="Woyke T."/>
            <person name="Bristow J."/>
            <person name="Eisen J.A."/>
            <person name="Markowitz V."/>
            <person name="Hugenholtz P."/>
            <person name="Kyrpides N.C."/>
            <person name="Klenk H.P."/>
        </authorList>
    </citation>
    <scope>NUCLEOTIDE SEQUENCE [LARGE SCALE GENOMIC DNA]</scope>
    <source>
        <strain evidence="3">ATCC 43644 / DSM 9630 / IS1B</strain>
    </source>
</reference>
<evidence type="ECO:0000259" key="1">
    <source>
        <dbReference type="Pfam" id="PF06439"/>
    </source>
</evidence>
<accession>E8QY71</accession>
<sequence length="220" mass="24696">MFNLVHPATRPAAYRLSAALTGLTTLTIVLAAPACGRAQSERGEWVALFDGQTLQGWESWDAKGKADPAKNWKVEEGAIHGFGEVAHLFSERGDYENFHLRAEIKIADKGNSGMYFRTQKGPGFPEGYEAQINSTGRDPVKTGSLYNRVLIKEILVPADEWFTYEVIAKGNHFTVILNGKTLYEYVDRANQYPKGHIAFQQHDPGSHVWIRKVEIMEFPQ</sequence>
<dbReference type="eggNOG" id="COG1387">
    <property type="taxonomic scope" value="Bacteria"/>
</dbReference>
<keyword evidence="3" id="KW-1185">Reference proteome</keyword>
<evidence type="ECO:0000313" key="3">
    <source>
        <dbReference type="Proteomes" id="UP000008631"/>
    </source>
</evidence>
<dbReference type="Gene3D" id="2.60.120.560">
    <property type="entry name" value="Exo-inulinase, domain 1"/>
    <property type="match status" value="1"/>
</dbReference>
<dbReference type="InterPro" id="IPR010496">
    <property type="entry name" value="AL/BT2_dom"/>
</dbReference>
<dbReference type="Proteomes" id="UP000008631">
    <property type="component" value="Chromosome"/>
</dbReference>
<reference key="1">
    <citation type="submission" date="2010-11" db="EMBL/GenBank/DDBJ databases">
        <title>The complete sequence of chromosome of Isophaera pallida ATCC 43644.</title>
        <authorList>
            <consortium name="US DOE Joint Genome Institute (JGI-PGF)"/>
            <person name="Lucas S."/>
            <person name="Copeland A."/>
            <person name="Lapidus A."/>
            <person name="Bruce D."/>
            <person name="Goodwin L."/>
            <person name="Pitluck S."/>
            <person name="Kyrpides N."/>
            <person name="Mavromatis K."/>
            <person name="Pagani I."/>
            <person name="Ivanova N."/>
            <person name="Saunders E."/>
            <person name="Brettin T."/>
            <person name="Detter J.C."/>
            <person name="Han C."/>
            <person name="Tapia R."/>
            <person name="Land M."/>
            <person name="Hauser L."/>
            <person name="Markowitz V."/>
            <person name="Cheng J.-F."/>
            <person name="Hugenholtz P."/>
            <person name="Woyke T."/>
            <person name="Wu D."/>
            <person name="Eisen J.A."/>
        </authorList>
    </citation>
    <scope>NUCLEOTIDE SEQUENCE</scope>
    <source>
        <strain>ATCC 43644</strain>
    </source>
</reference>
<proteinExistence type="predicted"/>
<dbReference type="KEGG" id="ipa:Isop_1476"/>
<dbReference type="Pfam" id="PF06439">
    <property type="entry name" value="3keto-disac_hyd"/>
    <property type="match status" value="1"/>
</dbReference>
<dbReference type="InParanoid" id="E8QY71"/>
<name>E8QY71_ISOPI</name>
<gene>
    <name evidence="2" type="ordered locus">Isop_1476</name>
</gene>
<organism evidence="2 3">
    <name type="scientific">Isosphaera pallida (strain ATCC 43644 / DSM 9630 / IS1B)</name>
    <dbReference type="NCBI Taxonomy" id="575540"/>
    <lineage>
        <taxon>Bacteria</taxon>
        <taxon>Pseudomonadati</taxon>
        <taxon>Planctomycetota</taxon>
        <taxon>Planctomycetia</taxon>
        <taxon>Isosphaerales</taxon>
        <taxon>Isosphaeraceae</taxon>
        <taxon>Isosphaera</taxon>
    </lineage>
</organism>
<protein>
    <recommendedName>
        <fullName evidence="1">3-keto-alpha-glucoside-1,2-lyase/3-keto-2-hydroxy-glucal hydratase domain-containing protein</fullName>
    </recommendedName>
</protein>
<dbReference type="OrthoDB" id="242352at2"/>
<dbReference type="GO" id="GO:0016787">
    <property type="term" value="F:hydrolase activity"/>
    <property type="evidence" value="ECO:0007669"/>
    <property type="project" value="InterPro"/>
</dbReference>
<dbReference type="AlphaFoldDB" id="E8QY71"/>
<dbReference type="EMBL" id="CP002353">
    <property type="protein sequence ID" value="ADV62061.1"/>
    <property type="molecule type" value="Genomic_DNA"/>
</dbReference>
<evidence type="ECO:0000313" key="2">
    <source>
        <dbReference type="EMBL" id="ADV62061.1"/>
    </source>
</evidence>